<dbReference type="Proteomes" id="UP000515203">
    <property type="component" value="Unplaced"/>
</dbReference>
<comment type="similarity">
    <text evidence="3 10">Belongs to the beta-defensin family.</text>
</comment>
<dbReference type="Pfam" id="PF13841">
    <property type="entry name" value="Defensin_beta_2"/>
    <property type="match status" value="1"/>
</dbReference>
<organism evidence="12 13">
    <name type="scientific">Octodon degus</name>
    <name type="common">Degu</name>
    <name type="synonym">Sciurus degus</name>
    <dbReference type="NCBI Taxonomy" id="10160"/>
    <lineage>
        <taxon>Eukaryota</taxon>
        <taxon>Metazoa</taxon>
        <taxon>Chordata</taxon>
        <taxon>Craniata</taxon>
        <taxon>Vertebrata</taxon>
        <taxon>Euteleostomi</taxon>
        <taxon>Mammalia</taxon>
        <taxon>Eutheria</taxon>
        <taxon>Euarchontoglires</taxon>
        <taxon>Glires</taxon>
        <taxon>Rodentia</taxon>
        <taxon>Hystricomorpha</taxon>
        <taxon>Octodontidae</taxon>
        <taxon>Octodon</taxon>
    </lineage>
</organism>
<dbReference type="GO" id="GO:0045087">
    <property type="term" value="P:innate immune response"/>
    <property type="evidence" value="ECO:0007669"/>
    <property type="project" value="InterPro"/>
</dbReference>
<evidence type="ECO:0000256" key="1">
    <source>
        <dbReference type="ARBA" id="ARBA00002878"/>
    </source>
</evidence>
<name>A0A6P3F329_OCTDE</name>
<feature type="signal peptide" evidence="10">
    <location>
        <begin position="1"/>
        <end position="22"/>
    </location>
</feature>
<accession>A0A6P3F329</accession>
<evidence type="ECO:0000256" key="8">
    <source>
        <dbReference type="ARBA" id="ARBA00023022"/>
    </source>
</evidence>
<keyword evidence="5 10" id="KW-0929">Antimicrobial</keyword>
<gene>
    <name evidence="13" type="primary">Defb135</name>
</gene>
<evidence type="ECO:0000256" key="3">
    <source>
        <dbReference type="ARBA" id="ARBA00007371"/>
    </source>
</evidence>
<dbReference type="InterPro" id="IPR025933">
    <property type="entry name" value="Beta_defensin_dom"/>
</dbReference>
<keyword evidence="7 10" id="KW-0211">Defensin</keyword>
<dbReference type="Gene3D" id="3.10.360.10">
    <property type="entry name" value="Antimicrobial Peptide, Beta-defensin 2, Chain A"/>
    <property type="match status" value="1"/>
</dbReference>
<evidence type="ECO:0000256" key="5">
    <source>
        <dbReference type="ARBA" id="ARBA00022529"/>
    </source>
</evidence>
<dbReference type="InterPro" id="IPR050544">
    <property type="entry name" value="Beta-defensin"/>
</dbReference>
<dbReference type="CTD" id="613209"/>
<dbReference type="GO" id="GO:0042742">
    <property type="term" value="P:defense response to bacterium"/>
    <property type="evidence" value="ECO:0007669"/>
    <property type="project" value="UniProtKB-UniRule"/>
</dbReference>
<dbReference type="OrthoDB" id="9534593at2759"/>
<evidence type="ECO:0000313" key="12">
    <source>
        <dbReference type="Proteomes" id="UP000515203"/>
    </source>
</evidence>
<dbReference type="InParanoid" id="A0A6P3F329"/>
<keyword evidence="6 10" id="KW-0732">Signal</keyword>
<dbReference type="OMA" id="NTCWRTK"/>
<reference evidence="13" key="1">
    <citation type="submission" date="2025-08" db="UniProtKB">
        <authorList>
            <consortium name="RefSeq"/>
        </authorList>
    </citation>
    <scope>IDENTIFICATION</scope>
</reference>
<dbReference type="RefSeq" id="XP_004630822.1">
    <property type="nucleotide sequence ID" value="XM_004630765.2"/>
</dbReference>
<feature type="domain" description="Beta-defensin" evidence="11">
    <location>
        <begin position="34"/>
        <end position="63"/>
    </location>
</feature>
<dbReference type="AlphaFoldDB" id="A0A6P3F329"/>
<feature type="chain" id="PRO_5028519910" description="Beta-defensin" evidence="10">
    <location>
        <begin position="23"/>
        <end position="74"/>
    </location>
</feature>
<evidence type="ECO:0000259" key="11">
    <source>
        <dbReference type="Pfam" id="PF13841"/>
    </source>
</evidence>
<evidence type="ECO:0000256" key="6">
    <source>
        <dbReference type="ARBA" id="ARBA00022729"/>
    </source>
</evidence>
<evidence type="ECO:0000313" key="13">
    <source>
        <dbReference type="RefSeq" id="XP_004630822.1"/>
    </source>
</evidence>
<comment type="subcellular location">
    <subcellularLocation>
        <location evidence="2 10">Secreted</location>
    </subcellularLocation>
</comment>
<evidence type="ECO:0000256" key="9">
    <source>
        <dbReference type="ARBA" id="ARBA00023157"/>
    </source>
</evidence>
<dbReference type="GeneID" id="101562290"/>
<keyword evidence="12" id="KW-1185">Reference proteome</keyword>
<keyword evidence="8 10" id="KW-0044">Antibiotic</keyword>
<protein>
    <recommendedName>
        <fullName evidence="10">Beta-defensin</fullName>
    </recommendedName>
</protein>
<dbReference type="PANTHER" id="PTHR15001:SF10">
    <property type="entry name" value="BETA-DEFENSIN 135"/>
    <property type="match status" value="1"/>
</dbReference>
<keyword evidence="4 10" id="KW-0964">Secreted</keyword>
<evidence type="ECO:0000256" key="10">
    <source>
        <dbReference type="RuleBase" id="RU231113"/>
    </source>
</evidence>
<dbReference type="FunCoup" id="A0A6P3F329">
    <property type="interactions" value="4"/>
</dbReference>
<proteinExistence type="inferred from homology"/>
<keyword evidence="9" id="KW-1015">Disulfide bond</keyword>
<evidence type="ECO:0000256" key="4">
    <source>
        <dbReference type="ARBA" id="ARBA00022525"/>
    </source>
</evidence>
<comment type="function">
    <text evidence="1 10">Has antibacterial activity.</text>
</comment>
<dbReference type="PANTHER" id="PTHR15001">
    <property type="entry name" value="BETA-DEFENSIN 123-RELATED"/>
    <property type="match status" value="1"/>
</dbReference>
<evidence type="ECO:0000256" key="7">
    <source>
        <dbReference type="ARBA" id="ARBA00022940"/>
    </source>
</evidence>
<evidence type="ECO:0000256" key="2">
    <source>
        <dbReference type="ARBA" id="ARBA00004613"/>
    </source>
</evidence>
<sequence length="74" mass="8540">MRSLPLVFVVFFLLLYVPPVRSGQNLYIRQAFSTCWRMKGACKIQCDKKELYHILCDSSRVCCLESKNLPILVG</sequence>
<dbReference type="GO" id="GO:0005576">
    <property type="term" value="C:extracellular region"/>
    <property type="evidence" value="ECO:0007669"/>
    <property type="project" value="UniProtKB-SubCell"/>
</dbReference>